<dbReference type="RefSeq" id="WP_100758328.1">
    <property type="nucleotide sequence ID" value="NZ_NPDT01000001.1"/>
</dbReference>
<name>A0A2M9ZHL4_9LEPT</name>
<dbReference type="SUPFAM" id="SSF55785">
    <property type="entry name" value="PYP-like sensor domain (PAS domain)"/>
    <property type="match status" value="1"/>
</dbReference>
<reference evidence="4 5" key="1">
    <citation type="submission" date="2017-07" db="EMBL/GenBank/DDBJ databases">
        <title>Leptospira spp. isolated from tropical soils.</title>
        <authorList>
            <person name="Thibeaux R."/>
            <person name="Iraola G."/>
            <person name="Ferres I."/>
            <person name="Bierque E."/>
            <person name="Girault D."/>
            <person name="Soupe-Gilbert M.-E."/>
            <person name="Picardeau M."/>
            <person name="Goarant C."/>
        </authorList>
    </citation>
    <scope>NUCLEOTIDE SEQUENCE [LARGE SCALE GENOMIC DNA]</scope>
    <source>
        <strain evidence="4 5">FH2-C-A2</strain>
    </source>
</reference>
<dbReference type="SMART" id="SM00331">
    <property type="entry name" value="PP2C_SIG"/>
    <property type="match status" value="1"/>
</dbReference>
<evidence type="ECO:0000313" key="5">
    <source>
        <dbReference type="Proteomes" id="UP000231912"/>
    </source>
</evidence>
<dbReference type="InterPro" id="IPR001932">
    <property type="entry name" value="PPM-type_phosphatase-like_dom"/>
</dbReference>
<keyword evidence="1" id="KW-0378">Hydrolase</keyword>
<dbReference type="InterPro" id="IPR036457">
    <property type="entry name" value="PPM-type-like_dom_sf"/>
</dbReference>
<feature type="transmembrane region" description="Helical" evidence="2">
    <location>
        <begin position="35"/>
        <end position="54"/>
    </location>
</feature>
<sequence>MNYYLFLPISALITNTLLISYVFARRFRSAVIRDFLRFALFIDLWLLSYILYWSMFPPEWMTPIFKLSCFTWLPTGLFYLETVYSFLNIRSKIVLPFFRFAVIGTILITASTDWIIKGSVLYDWGYELDPGILFVAFSGVVASGPAIWGLVLLLKERFRTRQRKIRSQLDLWILGTAIALGISIYTELFNLDEQGRFLSVPLTPVAVTIQSIFTLVAITRYGFLNISLERIAIELFRDIHDGIVLTKENGEFFFANQAAIQILNGSPSKEGLFKPEEYFVGFRPEQDHFPRDYQLSNKSAQTFIELTLSDIRISDQEFGTLYLLRDVTERKAAQEKIHQLYSHIVNDLEIARITQASIITQKFPDKGAYRIHSFFQPIDKVGGDMLRVIDHPSGRVDILFADVSGHGIASAMVGGMLSITFQIVSGKLLSPKESLSEIHEMLSKVVLHHHISAVFASYYPDENRVRFSYAGHHPILVLRKGKLLPLEGEGRILLAIKELQLQDYSFDLLPADRLLFYSDGLYEVKNEVGEILGYEEFLEWLGQMADRDTRSLLEAAQRKALEFGKGKHNDDLAMLALEIDSK</sequence>
<comment type="caution">
    <text evidence="4">The sequence shown here is derived from an EMBL/GenBank/DDBJ whole genome shotgun (WGS) entry which is preliminary data.</text>
</comment>
<evidence type="ECO:0000256" key="2">
    <source>
        <dbReference type="SAM" id="Phobius"/>
    </source>
</evidence>
<dbReference type="SUPFAM" id="SSF81606">
    <property type="entry name" value="PP2C-like"/>
    <property type="match status" value="1"/>
</dbReference>
<dbReference type="Gene3D" id="3.60.40.10">
    <property type="entry name" value="PPM-type phosphatase domain"/>
    <property type="match status" value="1"/>
</dbReference>
<dbReference type="Proteomes" id="UP000231912">
    <property type="component" value="Unassembled WGS sequence"/>
</dbReference>
<dbReference type="GO" id="GO:0016791">
    <property type="term" value="F:phosphatase activity"/>
    <property type="evidence" value="ECO:0007669"/>
    <property type="project" value="TreeGrafter"/>
</dbReference>
<evidence type="ECO:0000259" key="3">
    <source>
        <dbReference type="SMART" id="SM00331"/>
    </source>
</evidence>
<evidence type="ECO:0000313" key="4">
    <source>
        <dbReference type="EMBL" id="PJZ67928.1"/>
    </source>
</evidence>
<dbReference type="InterPro" id="IPR031621">
    <property type="entry name" value="HisKA_7TM"/>
</dbReference>
<keyword evidence="2" id="KW-0472">Membrane</keyword>
<proteinExistence type="predicted"/>
<feature type="domain" description="PPM-type phosphatase" evidence="3">
    <location>
        <begin position="364"/>
        <end position="579"/>
    </location>
</feature>
<dbReference type="InterPro" id="IPR052016">
    <property type="entry name" value="Bact_Sigma-Reg"/>
</dbReference>
<dbReference type="InterPro" id="IPR035965">
    <property type="entry name" value="PAS-like_dom_sf"/>
</dbReference>
<gene>
    <name evidence="4" type="ORF">CH371_04975</name>
</gene>
<feature type="transmembrane region" description="Helical" evidence="2">
    <location>
        <begin position="198"/>
        <end position="218"/>
    </location>
</feature>
<feature type="transmembrane region" description="Helical" evidence="2">
    <location>
        <begin position="60"/>
        <end position="81"/>
    </location>
</feature>
<dbReference type="Pfam" id="PF07228">
    <property type="entry name" value="SpoIIE"/>
    <property type="match status" value="1"/>
</dbReference>
<feature type="transmembrane region" description="Helical" evidence="2">
    <location>
        <begin position="93"/>
        <end position="112"/>
    </location>
</feature>
<keyword evidence="2" id="KW-0812">Transmembrane</keyword>
<feature type="transmembrane region" description="Helical" evidence="2">
    <location>
        <begin position="6"/>
        <end position="23"/>
    </location>
</feature>
<dbReference type="Gene3D" id="3.30.450.20">
    <property type="entry name" value="PAS domain"/>
    <property type="match status" value="1"/>
</dbReference>
<evidence type="ECO:0000256" key="1">
    <source>
        <dbReference type="ARBA" id="ARBA00022801"/>
    </source>
</evidence>
<dbReference type="AlphaFoldDB" id="A0A2M9ZHL4"/>
<dbReference type="PANTHER" id="PTHR43156">
    <property type="entry name" value="STAGE II SPORULATION PROTEIN E-RELATED"/>
    <property type="match status" value="1"/>
</dbReference>
<feature type="transmembrane region" description="Helical" evidence="2">
    <location>
        <begin position="132"/>
        <end position="154"/>
    </location>
</feature>
<organism evidence="4 5">
    <name type="scientific">Leptospira wolffii</name>
    <dbReference type="NCBI Taxonomy" id="409998"/>
    <lineage>
        <taxon>Bacteria</taxon>
        <taxon>Pseudomonadati</taxon>
        <taxon>Spirochaetota</taxon>
        <taxon>Spirochaetia</taxon>
        <taxon>Leptospirales</taxon>
        <taxon>Leptospiraceae</taxon>
        <taxon>Leptospira</taxon>
    </lineage>
</organism>
<dbReference type="EMBL" id="NPDT01000001">
    <property type="protein sequence ID" value="PJZ67928.1"/>
    <property type="molecule type" value="Genomic_DNA"/>
</dbReference>
<keyword evidence="2" id="KW-1133">Transmembrane helix</keyword>
<protein>
    <submittedName>
        <fullName evidence="4">Serine/threonine protein phosphatase</fullName>
    </submittedName>
</protein>
<accession>A0A2M9ZHL4</accession>
<dbReference type="Pfam" id="PF16927">
    <property type="entry name" value="HisKA_7TM"/>
    <property type="match status" value="1"/>
</dbReference>
<feature type="transmembrane region" description="Helical" evidence="2">
    <location>
        <begin position="169"/>
        <end position="186"/>
    </location>
</feature>
<dbReference type="PANTHER" id="PTHR43156:SF2">
    <property type="entry name" value="STAGE II SPORULATION PROTEIN E"/>
    <property type="match status" value="1"/>
</dbReference>